<evidence type="ECO:0000256" key="2">
    <source>
        <dbReference type="ARBA" id="ARBA00023002"/>
    </source>
</evidence>
<gene>
    <name evidence="7" type="ORF">FRE64_04080</name>
</gene>
<comment type="similarity">
    <text evidence="1">Belongs to the HIBADH-related family.</text>
</comment>
<dbReference type="InterPro" id="IPR015815">
    <property type="entry name" value="HIBADH-related"/>
</dbReference>
<feature type="domain" description="3-hydroxyisobutyrate dehydrogenase-like NAD-binding" evidence="6">
    <location>
        <begin position="161"/>
        <end position="281"/>
    </location>
</feature>
<sequence>MKIGLMGTGLMGQAMAKTLAATDLSIMAYNRTAEKLTPLKEVGIETTTSPQNLVSACDGIMVMLSDATAITETLLSSETAKALSGRTVIQMGTIAPRETREFTDKIKAQGGDYLEAPVLGSIPQAQSGTLQIMVGGSQAQFNQWSPILSHLGQPFLVGDVGKAAALKLGLNQLIVSLTGAFSLSLSFIKKEGVDVETFMSVLRESALYAPTFDKKLNRMNDHNYSNPNFPTKHLLKDTRLFLEEAKTEGLTVSSLQGMETILEAALELGLGDQDYSALFEVVKGKENS</sequence>
<dbReference type="PANTHER" id="PTHR43580:SF9">
    <property type="entry name" value="GLYOXYLATE_SUCCINIC SEMIALDEHYDE REDUCTASE 1"/>
    <property type="match status" value="1"/>
</dbReference>
<dbReference type="Pfam" id="PF03446">
    <property type="entry name" value="NAD_binding_2"/>
    <property type="match status" value="1"/>
</dbReference>
<evidence type="ECO:0000313" key="7">
    <source>
        <dbReference type="EMBL" id="QDZ39181.1"/>
    </source>
</evidence>
<feature type="active site" evidence="4">
    <location>
        <position position="167"/>
    </location>
</feature>
<evidence type="ECO:0000259" key="5">
    <source>
        <dbReference type="Pfam" id="PF03446"/>
    </source>
</evidence>
<dbReference type="SUPFAM" id="SSF48179">
    <property type="entry name" value="6-phosphogluconate dehydrogenase C-terminal domain-like"/>
    <property type="match status" value="1"/>
</dbReference>
<dbReference type="InterPro" id="IPR029154">
    <property type="entry name" value="HIBADH-like_NADP-bd"/>
</dbReference>
<protein>
    <submittedName>
        <fullName evidence="7">NAD(P)-dependent oxidoreductase</fullName>
    </submittedName>
</protein>
<dbReference type="OrthoDB" id="9786703at2"/>
<dbReference type="GO" id="GO:0016491">
    <property type="term" value="F:oxidoreductase activity"/>
    <property type="evidence" value="ECO:0007669"/>
    <property type="project" value="UniProtKB-KW"/>
</dbReference>
<dbReference type="PANTHER" id="PTHR43580">
    <property type="entry name" value="OXIDOREDUCTASE GLYR1-RELATED"/>
    <property type="match status" value="1"/>
</dbReference>
<dbReference type="GO" id="GO:0051287">
    <property type="term" value="F:NAD binding"/>
    <property type="evidence" value="ECO:0007669"/>
    <property type="project" value="InterPro"/>
</dbReference>
<keyword evidence="8" id="KW-1185">Reference proteome</keyword>
<dbReference type="InterPro" id="IPR051265">
    <property type="entry name" value="HIBADH-related_NP60_sf"/>
</dbReference>
<dbReference type="GO" id="GO:0050661">
    <property type="term" value="F:NADP binding"/>
    <property type="evidence" value="ECO:0007669"/>
    <property type="project" value="InterPro"/>
</dbReference>
<keyword evidence="3" id="KW-0520">NAD</keyword>
<dbReference type="Gene3D" id="1.10.1040.10">
    <property type="entry name" value="N-(1-d-carboxylethyl)-l-norvaline Dehydrogenase, domain 2"/>
    <property type="match status" value="1"/>
</dbReference>
<dbReference type="Proteomes" id="UP000318453">
    <property type="component" value="Chromosome"/>
</dbReference>
<dbReference type="Pfam" id="PF14833">
    <property type="entry name" value="NAD_binding_11"/>
    <property type="match status" value="1"/>
</dbReference>
<dbReference type="EMBL" id="CP042326">
    <property type="protein sequence ID" value="QDZ39181.1"/>
    <property type="molecule type" value="Genomic_DNA"/>
</dbReference>
<dbReference type="InterPro" id="IPR036291">
    <property type="entry name" value="NAD(P)-bd_dom_sf"/>
</dbReference>
<accession>A0A5B8NKZ1</accession>
<dbReference type="RefSeq" id="WP_146294787.1">
    <property type="nucleotide sequence ID" value="NZ_CP042326.1"/>
</dbReference>
<evidence type="ECO:0000256" key="1">
    <source>
        <dbReference type="ARBA" id="ARBA00009080"/>
    </source>
</evidence>
<dbReference type="Gene3D" id="3.40.50.720">
    <property type="entry name" value="NAD(P)-binding Rossmann-like Domain"/>
    <property type="match status" value="1"/>
</dbReference>
<name>A0A5B8NKZ1_9CHRO</name>
<evidence type="ECO:0000256" key="4">
    <source>
        <dbReference type="PIRSR" id="PIRSR000103-1"/>
    </source>
</evidence>
<dbReference type="InterPro" id="IPR013328">
    <property type="entry name" value="6PGD_dom2"/>
</dbReference>
<feature type="domain" description="6-phosphogluconate dehydrogenase NADP-binding" evidence="5">
    <location>
        <begin position="2"/>
        <end position="154"/>
    </location>
</feature>
<organism evidence="7 8">
    <name type="scientific">Euhalothece natronophila Z-M001</name>
    <dbReference type="NCBI Taxonomy" id="522448"/>
    <lineage>
        <taxon>Bacteria</taxon>
        <taxon>Bacillati</taxon>
        <taxon>Cyanobacteriota</taxon>
        <taxon>Cyanophyceae</taxon>
        <taxon>Oscillatoriophycideae</taxon>
        <taxon>Chroococcales</taxon>
        <taxon>Halothecacae</taxon>
        <taxon>Halothece cluster</taxon>
        <taxon>Euhalothece</taxon>
    </lineage>
</organism>
<evidence type="ECO:0000259" key="6">
    <source>
        <dbReference type="Pfam" id="PF14833"/>
    </source>
</evidence>
<dbReference type="AlphaFoldDB" id="A0A5B8NKZ1"/>
<proteinExistence type="inferred from homology"/>
<reference evidence="7" key="1">
    <citation type="submission" date="2019-08" db="EMBL/GenBank/DDBJ databases">
        <title>Carotenoids and Carotenoid Binding Proteins in the Halophilic Cyanobacterium Euhalothece sp. ZM00.</title>
        <authorList>
            <person name="Cho S.M."/>
            <person name="Song J.Y."/>
            <person name="Park Y.-I."/>
        </authorList>
    </citation>
    <scope>NUCLEOTIDE SEQUENCE [LARGE SCALE GENOMIC DNA]</scope>
    <source>
        <strain evidence="7">Z-M001</strain>
    </source>
</reference>
<dbReference type="InterPro" id="IPR006115">
    <property type="entry name" value="6PGDH_NADP-bd"/>
</dbReference>
<keyword evidence="2" id="KW-0560">Oxidoreductase</keyword>
<evidence type="ECO:0000256" key="3">
    <source>
        <dbReference type="ARBA" id="ARBA00023027"/>
    </source>
</evidence>
<evidence type="ECO:0000313" key="8">
    <source>
        <dbReference type="Proteomes" id="UP000318453"/>
    </source>
</evidence>
<dbReference type="PIRSF" id="PIRSF000103">
    <property type="entry name" value="HIBADH"/>
    <property type="match status" value="1"/>
</dbReference>
<dbReference type="SUPFAM" id="SSF51735">
    <property type="entry name" value="NAD(P)-binding Rossmann-fold domains"/>
    <property type="match status" value="1"/>
</dbReference>
<dbReference type="InterPro" id="IPR008927">
    <property type="entry name" value="6-PGluconate_DH-like_C_sf"/>
</dbReference>
<dbReference type="KEGG" id="enn:FRE64_04080"/>